<dbReference type="EMBL" id="KQ989637">
    <property type="protein sequence ID" value="KZV54067.1"/>
    <property type="molecule type" value="Genomic_DNA"/>
</dbReference>
<organism evidence="1 2">
    <name type="scientific">Dorcoceras hygrometricum</name>
    <dbReference type="NCBI Taxonomy" id="472368"/>
    <lineage>
        <taxon>Eukaryota</taxon>
        <taxon>Viridiplantae</taxon>
        <taxon>Streptophyta</taxon>
        <taxon>Embryophyta</taxon>
        <taxon>Tracheophyta</taxon>
        <taxon>Spermatophyta</taxon>
        <taxon>Magnoliopsida</taxon>
        <taxon>eudicotyledons</taxon>
        <taxon>Gunneridae</taxon>
        <taxon>Pentapetalae</taxon>
        <taxon>asterids</taxon>
        <taxon>lamiids</taxon>
        <taxon>Lamiales</taxon>
        <taxon>Gesneriaceae</taxon>
        <taxon>Didymocarpoideae</taxon>
        <taxon>Trichosporeae</taxon>
        <taxon>Loxocarpinae</taxon>
        <taxon>Dorcoceras</taxon>
    </lineage>
</organism>
<protein>
    <submittedName>
        <fullName evidence="1">Cannabidiolic acid synthase-like 2-like</fullName>
    </submittedName>
</protein>
<proteinExistence type="predicted"/>
<evidence type="ECO:0000313" key="2">
    <source>
        <dbReference type="Proteomes" id="UP000250235"/>
    </source>
</evidence>
<gene>
    <name evidence="1" type="ORF">F511_39700</name>
</gene>
<reference evidence="1 2" key="1">
    <citation type="journal article" date="2015" name="Proc. Natl. Acad. Sci. U.S.A.">
        <title>The resurrection genome of Boea hygrometrica: A blueprint for survival of dehydration.</title>
        <authorList>
            <person name="Xiao L."/>
            <person name="Yang G."/>
            <person name="Zhang L."/>
            <person name="Yang X."/>
            <person name="Zhao S."/>
            <person name="Ji Z."/>
            <person name="Zhou Q."/>
            <person name="Hu M."/>
            <person name="Wang Y."/>
            <person name="Chen M."/>
            <person name="Xu Y."/>
            <person name="Jin H."/>
            <person name="Xiao X."/>
            <person name="Hu G."/>
            <person name="Bao F."/>
            <person name="Hu Y."/>
            <person name="Wan P."/>
            <person name="Li L."/>
            <person name="Deng X."/>
            <person name="Kuang T."/>
            <person name="Xiang C."/>
            <person name="Zhu J.K."/>
            <person name="Oliver M.J."/>
            <person name="He Y."/>
        </authorList>
    </citation>
    <scope>NUCLEOTIDE SEQUENCE [LARGE SCALE GENOMIC DNA]</scope>
    <source>
        <strain evidence="2">cv. XS01</strain>
    </source>
</reference>
<dbReference type="Proteomes" id="UP000250235">
    <property type="component" value="Unassembled WGS sequence"/>
</dbReference>
<evidence type="ECO:0000313" key="1">
    <source>
        <dbReference type="EMBL" id="KZV54067.1"/>
    </source>
</evidence>
<keyword evidence="2" id="KW-1185">Reference proteome</keyword>
<name>A0A2Z7D552_9LAMI</name>
<sequence>MLYSAYLALADQLSALENSSACTKAAPLNSSRVNLIHSKSIIPTLSFQNLINNPILLSYITVTFTRSFSDTILPELVYSATRMAQPLPSAQRYSEQYNAIGLEQLHHISLAPLRTIRLTQISSCYSKQHNATQISSRYTKQHNTTQIILHYSKQHSATEISSHQIRVVLLDQSSSIRSAQLDPDQQNSIQTAWLDSDQHSPPLTYFSDVIARI</sequence>
<dbReference type="AlphaFoldDB" id="A0A2Z7D552"/>
<accession>A0A2Z7D552</accession>